<gene>
    <name evidence="1" type="ORF">HNQ72_003396</name>
</gene>
<accession>A0A7X0D1I0</accession>
<dbReference type="EMBL" id="JACHEG010000003">
    <property type="protein sequence ID" value="MBB6163556.1"/>
    <property type="molecule type" value="Genomic_DNA"/>
</dbReference>
<reference evidence="1 2" key="1">
    <citation type="submission" date="2020-08" db="EMBL/GenBank/DDBJ databases">
        <title>Genomic Encyclopedia of Type Strains, Phase IV (KMG-IV): sequencing the most valuable type-strain genomes for metagenomic binning, comparative biology and taxonomic classification.</title>
        <authorList>
            <person name="Goeker M."/>
        </authorList>
    </citation>
    <scope>NUCLEOTIDE SEQUENCE [LARGE SCALE GENOMIC DNA]</scope>
    <source>
        <strain evidence="1 2">DSM 100734</strain>
    </source>
</reference>
<organism evidence="1 2">
    <name type="scientific">Rhizobium wenxiniae</name>
    <dbReference type="NCBI Taxonomy" id="1737357"/>
    <lineage>
        <taxon>Bacteria</taxon>
        <taxon>Pseudomonadati</taxon>
        <taxon>Pseudomonadota</taxon>
        <taxon>Alphaproteobacteria</taxon>
        <taxon>Hyphomicrobiales</taxon>
        <taxon>Rhizobiaceae</taxon>
        <taxon>Rhizobium/Agrobacterium group</taxon>
        <taxon>Rhizobium</taxon>
    </lineage>
</organism>
<evidence type="ECO:0000313" key="2">
    <source>
        <dbReference type="Proteomes" id="UP000547879"/>
    </source>
</evidence>
<dbReference type="AlphaFoldDB" id="A0A7X0D1I0"/>
<keyword evidence="2" id="KW-1185">Reference proteome</keyword>
<comment type="caution">
    <text evidence="1">The sequence shown here is derived from an EMBL/GenBank/DDBJ whole genome shotgun (WGS) entry which is preliminary data.</text>
</comment>
<sequence length="67" mass="7154">MIAAVESKIETIMRQPFGGHAFAGACLIQKMNSAFLKDPGSNAPENIVLAHPVEDEVVDPCFGQKLA</sequence>
<evidence type="ECO:0000313" key="1">
    <source>
        <dbReference type="EMBL" id="MBB6163556.1"/>
    </source>
</evidence>
<name>A0A7X0D1I0_9HYPH</name>
<dbReference type="Proteomes" id="UP000547879">
    <property type="component" value="Unassembled WGS sequence"/>
</dbReference>
<proteinExistence type="predicted"/>
<protein>
    <submittedName>
        <fullName evidence="1">Uncharacterized protein</fullName>
    </submittedName>
</protein>